<sequence>MANPAEENPVDSIIDNIVKNSEQATEKATQIKTAVSQLGITTALLLSSLDEQGATTIAKSVAPGETDEQEATRTLVRGVIKAAIRDAGAQLELLHVRDTQLERARRLPAIDLSRICSEAQQARVSFRVLPNMLPPANIVKKVLDQPLAYYDLAEFLFPSHSFDNDLETITTITGEVVQRRRSEGKKEPLRNIGQWCQCFGRYATALQLSEAGREAIDFGTLYSYLSHVCAEFEEHPYQAVILAEAKYRRTGAMAIASGSITMQRLFGEETYLRPRLDMEIGTVLNSRDFTTFGRGKGFSKGKGRTSAWNGPVRGKGKGFAKGKGARSAPYNSAKGGSVSAAEPTNTSGQNHAELSPFYGLQAIVRKLHLHKAKVGDALVRSAKLLGWASSPDREAVVVADASLTGLGGVIFDTTSVAGADSRCSNLEWFTVVYRAPISDLWN</sequence>
<evidence type="ECO:0000313" key="5">
    <source>
        <dbReference type="Proteomes" id="UP000574390"/>
    </source>
</evidence>
<gene>
    <name evidence="2" type="ORF">FOZ62_012206</name>
    <name evidence="3" type="ORF">FOZ63_010658</name>
</gene>
<evidence type="ECO:0000256" key="1">
    <source>
        <dbReference type="SAM" id="MobiDB-lite"/>
    </source>
</evidence>
<accession>A0A7J6S1A0</accession>
<feature type="region of interest" description="Disordered" evidence="1">
    <location>
        <begin position="295"/>
        <end position="348"/>
    </location>
</feature>
<reference evidence="4 5" key="1">
    <citation type="submission" date="2020-04" db="EMBL/GenBank/DDBJ databases">
        <title>Perkinsus olseni comparative genomics.</title>
        <authorList>
            <person name="Bogema D.R."/>
        </authorList>
    </citation>
    <scope>NUCLEOTIDE SEQUENCE [LARGE SCALE GENOMIC DNA]</scope>
    <source>
        <strain evidence="2">ATCC PRA-205</strain>
        <strain evidence="3 4">ATCC PRA-207</strain>
    </source>
</reference>
<dbReference type="AlphaFoldDB" id="A0A7J6S1A0"/>
<protein>
    <submittedName>
        <fullName evidence="3">Uncharacterized protein</fullName>
    </submittedName>
</protein>
<dbReference type="EMBL" id="JABANO010021753">
    <property type="protein sequence ID" value="KAF4726306.1"/>
    <property type="molecule type" value="Genomic_DNA"/>
</dbReference>
<evidence type="ECO:0000313" key="2">
    <source>
        <dbReference type="EMBL" id="KAF4685577.1"/>
    </source>
</evidence>
<name>A0A7J6S1A0_PEROL</name>
<evidence type="ECO:0000313" key="4">
    <source>
        <dbReference type="Proteomes" id="UP000553632"/>
    </source>
</evidence>
<dbReference type="Proteomes" id="UP000574390">
    <property type="component" value="Unassembled WGS sequence"/>
</dbReference>
<evidence type="ECO:0000313" key="3">
    <source>
        <dbReference type="EMBL" id="KAF4726306.1"/>
    </source>
</evidence>
<comment type="caution">
    <text evidence="3">The sequence shown here is derived from an EMBL/GenBank/DDBJ whole genome shotgun (WGS) entry which is preliminary data.</text>
</comment>
<dbReference type="EMBL" id="JABANM010037028">
    <property type="protein sequence ID" value="KAF4685577.1"/>
    <property type="molecule type" value="Genomic_DNA"/>
</dbReference>
<dbReference type="Proteomes" id="UP000553632">
    <property type="component" value="Unassembled WGS sequence"/>
</dbReference>
<proteinExistence type="predicted"/>
<feature type="compositionally biased region" description="Basic residues" evidence="1">
    <location>
        <begin position="314"/>
        <end position="324"/>
    </location>
</feature>
<keyword evidence="4" id="KW-1185">Reference proteome</keyword>
<organism evidence="3 4">
    <name type="scientific">Perkinsus olseni</name>
    <name type="common">Perkinsus atlanticus</name>
    <dbReference type="NCBI Taxonomy" id="32597"/>
    <lineage>
        <taxon>Eukaryota</taxon>
        <taxon>Sar</taxon>
        <taxon>Alveolata</taxon>
        <taxon>Perkinsozoa</taxon>
        <taxon>Perkinsea</taxon>
        <taxon>Perkinsida</taxon>
        <taxon>Perkinsidae</taxon>
        <taxon>Perkinsus</taxon>
    </lineage>
</organism>